<reference evidence="1 2" key="1">
    <citation type="journal article" date="2015" name="Nature">
        <title>rRNA introns, odd ribosomes, and small enigmatic genomes across a large radiation of phyla.</title>
        <authorList>
            <person name="Brown C.T."/>
            <person name="Hug L.A."/>
            <person name="Thomas B.C."/>
            <person name="Sharon I."/>
            <person name="Castelle C.J."/>
            <person name="Singh A."/>
            <person name="Wilkins M.J."/>
            <person name="Williams K.H."/>
            <person name="Banfield J.F."/>
        </authorList>
    </citation>
    <scope>NUCLEOTIDE SEQUENCE [LARGE SCALE GENOMIC DNA]</scope>
</reference>
<name>A0A0G0LBP5_9BACT</name>
<evidence type="ECO:0000313" key="1">
    <source>
        <dbReference type="EMBL" id="KKQ89453.1"/>
    </source>
</evidence>
<dbReference type="Proteomes" id="UP000033934">
    <property type="component" value="Unassembled WGS sequence"/>
</dbReference>
<dbReference type="EMBL" id="LBVO01000025">
    <property type="protein sequence ID" value="KKQ89453.1"/>
    <property type="molecule type" value="Genomic_DNA"/>
</dbReference>
<protein>
    <submittedName>
        <fullName evidence="1">Uncharacterized protein</fullName>
    </submittedName>
</protein>
<dbReference type="AlphaFoldDB" id="A0A0G0LBP5"/>
<evidence type="ECO:0000313" key="2">
    <source>
        <dbReference type="Proteomes" id="UP000033934"/>
    </source>
</evidence>
<comment type="caution">
    <text evidence="1">The sequence shown here is derived from an EMBL/GenBank/DDBJ whole genome shotgun (WGS) entry which is preliminary data.</text>
</comment>
<proteinExistence type="predicted"/>
<accession>A0A0G0LBP5</accession>
<organism evidence="1 2">
    <name type="scientific">Berkelbacteria bacterium GW2011_GWA2_38_9</name>
    <dbReference type="NCBI Taxonomy" id="1618334"/>
    <lineage>
        <taxon>Bacteria</taxon>
        <taxon>Candidatus Berkelbacteria</taxon>
    </lineage>
</organism>
<gene>
    <name evidence="1" type="ORF">UT11_C0025G0007</name>
</gene>
<sequence>MANKSGVKKRGSHGTVIEGADEVIKAAEREPSVTGVKSGTILPKKKSAPRRIDIKPLNPKQLLVKVHHDSTIQEIIIWTTNQERVEQILRDAFENK</sequence>